<reference evidence="4 5" key="1">
    <citation type="journal article" date="2024" name="G3 (Bethesda)">
        <title>Genome assembly of Hibiscus sabdariffa L. provides insights into metabolisms of medicinal natural products.</title>
        <authorList>
            <person name="Kim T."/>
        </authorList>
    </citation>
    <scope>NUCLEOTIDE SEQUENCE [LARGE SCALE GENOMIC DNA]</scope>
    <source>
        <strain evidence="4">TK-2024</strain>
        <tissue evidence="4">Old leaves</tissue>
    </source>
</reference>
<evidence type="ECO:0000256" key="2">
    <source>
        <dbReference type="ARBA" id="ARBA00023157"/>
    </source>
</evidence>
<accession>A0ABR2SPH2</accession>
<organism evidence="4 5">
    <name type="scientific">Hibiscus sabdariffa</name>
    <name type="common">roselle</name>
    <dbReference type="NCBI Taxonomy" id="183260"/>
    <lineage>
        <taxon>Eukaryota</taxon>
        <taxon>Viridiplantae</taxon>
        <taxon>Streptophyta</taxon>
        <taxon>Embryophyta</taxon>
        <taxon>Tracheophyta</taxon>
        <taxon>Spermatophyta</taxon>
        <taxon>Magnoliopsida</taxon>
        <taxon>eudicotyledons</taxon>
        <taxon>Gunneridae</taxon>
        <taxon>Pentapetalae</taxon>
        <taxon>rosids</taxon>
        <taxon>malvids</taxon>
        <taxon>Malvales</taxon>
        <taxon>Malvaceae</taxon>
        <taxon>Malvoideae</taxon>
        <taxon>Hibiscus</taxon>
    </lineage>
</organism>
<dbReference type="InterPro" id="IPR007918">
    <property type="entry name" value="MDM35_apoptosis"/>
</dbReference>
<dbReference type="PROSITE" id="PS51808">
    <property type="entry name" value="CHCH"/>
    <property type="match status" value="1"/>
</dbReference>
<dbReference type="PROSITE" id="PS51840">
    <property type="entry name" value="C2_NT"/>
    <property type="match status" value="1"/>
</dbReference>
<dbReference type="PANTHER" id="PTHR33414:SF10">
    <property type="entry name" value="PROTEIN PLASTID MOVEMENT IMPAIRED 1-RELATED 2"/>
    <property type="match status" value="1"/>
</dbReference>
<evidence type="ECO:0000313" key="5">
    <source>
        <dbReference type="Proteomes" id="UP001396334"/>
    </source>
</evidence>
<dbReference type="EMBL" id="JBBPBN010000012">
    <property type="protein sequence ID" value="KAK9027047.1"/>
    <property type="molecule type" value="Genomic_DNA"/>
</dbReference>
<keyword evidence="2" id="KW-1015">Disulfide bond</keyword>
<dbReference type="Proteomes" id="UP001396334">
    <property type="component" value="Unassembled WGS sequence"/>
</dbReference>
<dbReference type="Pfam" id="PF10358">
    <property type="entry name" value="NT-C2"/>
    <property type="match status" value="1"/>
</dbReference>
<sequence length="952" mass="107326">MGVSKRDEKNSSTSTSPCSFLRSAYHNCFNKWYSEKFVKGQWDKEECASEWQKYRDCLSEHLDNKHLSRFLEAEAAFGSVFQESRENPSGEFFSMSMVISFPCFGFTVSSDSRRRIGYQVVEDICYTGLKLVSLKMDLKIEPDEKDGSGGDSDNGQLLRDIEEISKALYLHKPSSKALISTSDFRSKSVRRIRLSESEKYKKSSSLWDWKKPLKALTHIMQHRFRICFFLHVHSIEGLPAYLNDFNLCVHWKRKDELLSTRAVRVVDGIAEFEETLMCKCFVYGSRSGPHNSAKYENKLFVISVSVVDMSGHDIGQHWIDLARLLPLSLDDLEGEKGSGKWTTSFNLSGKAKGATLNVSFSFMVLKENLVESSGNMNASHFVNVTGKGSRTMGEVGVLHASKGNEMLRHGGTVPSNVNRRSLSVDVKFGAEVVPNLGVELSNSISILYQKFNEESLDGTLGLDKLSEHVEPLKPDSESTKDIDEYENNEFFVIDQGVEMCLKDPTTFEQSGIQTIDGSTIETINMDEILKDCDTDVEEEADPVSNMSCSSRMAKGVVDDHILEKSNIYSKPMTMRELESDFHDKLVTESSVSESSSTLDEFIEHEKCMEAKSQYEASKLTKKLPSLDDLADTVASDFLKMLEIEHDPFSFNSDSALESPRERLLREFENEALASGGFILDFGAAGEEEFNSTIPGPCCGDSYEDFTFHSVMPGKEQKMERLSLKDRRAVKAVEDLETAALMHEGSLDDKAFQSPPHTLHSREGWACFASYEFHTFRNCKNVGHLVSYKYPEQLYFLQDWVTDITETTKLCFTWNGEPVLAGKINNLMYLKDIAGKPLQQIALEAAPRVVMLEWYVERASGSPEKGIYSTMLEEDYDENAESREAYEKGEGAPFFKIPEVPAVNVLWSLTYNVHEAGTSRKELADSSPHSRTPDVILEIKVDIGLMQDFAVRY</sequence>
<evidence type="ECO:0000313" key="4">
    <source>
        <dbReference type="EMBL" id="KAK9027047.1"/>
    </source>
</evidence>
<dbReference type="Pfam" id="PF05254">
    <property type="entry name" value="UPF0203"/>
    <property type="match status" value="1"/>
</dbReference>
<feature type="domain" description="C2 NT-type" evidence="3">
    <location>
        <begin position="216"/>
        <end position="364"/>
    </location>
</feature>
<evidence type="ECO:0000256" key="1">
    <source>
        <dbReference type="ARBA" id="ARBA00006196"/>
    </source>
</evidence>
<comment type="similarity">
    <text evidence="1">Belongs to the TRIAP1/MDM35 family.</text>
</comment>
<proteinExistence type="inferred from homology"/>
<evidence type="ECO:0000259" key="3">
    <source>
        <dbReference type="PROSITE" id="PS51840"/>
    </source>
</evidence>
<keyword evidence="5" id="KW-1185">Reference proteome</keyword>
<dbReference type="InterPro" id="IPR039614">
    <property type="entry name" value="PMI1-like"/>
</dbReference>
<protein>
    <recommendedName>
        <fullName evidence="3">C2 NT-type domain-containing protein</fullName>
    </recommendedName>
</protein>
<dbReference type="PANTHER" id="PTHR33414">
    <property type="entry name" value="PROTEIN PLASTID MOVEMENT IMPAIRED 1-RELATED 1"/>
    <property type="match status" value="1"/>
</dbReference>
<name>A0ABR2SPH2_9ROSI</name>
<comment type="caution">
    <text evidence="4">The sequence shown here is derived from an EMBL/GenBank/DDBJ whole genome shotgun (WGS) entry which is preliminary data.</text>
</comment>
<gene>
    <name evidence="4" type="ORF">V6N11_066896</name>
</gene>
<dbReference type="InterPro" id="IPR019448">
    <property type="entry name" value="NT-C2"/>
</dbReference>